<protein>
    <submittedName>
        <fullName evidence="1">Unannotated protein</fullName>
    </submittedName>
</protein>
<dbReference type="AlphaFoldDB" id="A0A6J7AG78"/>
<dbReference type="EMBL" id="CAFABF010000069">
    <property type="protein sequence ID" value="CAB4831795.1"/>
    <property type="molecule type" value="Genomic_DNA"/>
</dbReference>
<name>A0A6J7AG78_9ZZZZ</name>
<evidence type="ECO:0000313" key="1">
    <source>
        <dbReference type="EMBL" id="CAB4831795.1"/>
    </source>
</evidence>
<accession>A0A6J7AG78</accession>
<reference evidence="1" key="1">
    <citation type="submission" date="2020-05" db="EMBL/GenBank/DDBJ databases">
        <authorList>
            <person name="Chiriac C."/>
            <person name="Salcher M."/>
            <person name="Ghai R."/>
            <person name="Kavagutti S V."/>
        </authorList>
    </citation>
    <scope>NUCLEOTIDE SEQUENCE</scope>
</reference>
<sequence length="84" mass="9795">MTRKIRFTRNARKHKIGQTHALFVIENNEPLRMPGLLDCESKLLWIGVDDRGLELEIMGIESADEIFLIHVMPTAFIKRGRDEY</sequence>
<gene>
    <name evidence="1" type="ORF">UFOPK3167_01099</name>
</gene>
<proteinExistence type="predicted"/>
<organism evidence="1">
    <name type="scientific">freshwater metagenome</name>
    <dbReference type="NCBI Taxonomy" id="449393"/>
    <lineage>
        <taxon>unclassified sequences</taxon>
        <taxon>metagenomes</taxon>
        <taxon>ecological metagenomes</taxon>
    </lineage>
</organism>